<dbReference type="AlphaFoldDB" id="A0A1F5VWZ9"/>
<dbReference type="EMBL" id="MFGW01000038">
    <property type="protein sequence ID" value="OGF67959.1"/>
    <property type="molecule type" value="Genomic_DNA"/>
</dbReference>
<name>A0A1F5VWZ9_9BACT</name>
<dbReference type="Proteomes" id="UP000178943">
    <property type="component" value="Unassembled WGS sequence"/>
</dbReference>
<organism evidence="1 2">
    <name type="scientific">Candidatus Fischerbacteria bacterium RBG_13_37_8</name>
    <dbReference type="NCBI Taxonomy" id="1817863"/>
    <lineage>
        <taxon>Bacteria</taxon>
        <taxon>Candidatus Fischeribacteriota</taxon>
    </lineage>
</organism>
<accession>A0A1F5VWZ9</accession>
<reference evidence="1 2" key="1">
    <citation type="journal article" date="2016" name="Nat. Commun.">
        <title>Thousands of microbial genomes shed light on interconnected biogeochemical processes in an aquifer system.</title>
        <authorList>
            <person name="Anantharaman K."/>
            <person name="Brown C.T."/>
            <person name="Hug L.A."/>
            <person name="Sharon I."/>
            <person name="Castelle C.J."/>
            <person name="Probst A.J."/>
            <person name="Thomas B.C."/>
            <person name="Singh A."/>
            <person name="Wilkins M.J."/>
            <person name="Karaoz U."/>
            <person name="Brodie E.L."/>
            <person name="Williams K.H."/>
            <person name="Hubbard S.S."/>
            <person name="Banfield J.F."/>
        </authorList>
    </citation>
    <scope>NUCLEOTIDE SEQUENCE [LARGE SCALE GENOMIC DNA]</scope>
</reference>
<evidence type="ECO:0000313" key="1">
    <source>
        <dbReference type="EMBL" id="OGF67959.1"/>
    </source>
</evidence>
<sequence length="222" mass="26692">MYCWRVYPGHIVSMIDKIVDINKILDIYYKWIPINNGGVIIYDILDKQKTQNRSIIWMELLNSSEEMETCSLLLENYSYYYKILDRIQMSKNKKDTLRKLRMFSYLLRNEGVYEYDIKQSIIFYLTKKVIIDIRKTSRKIIKDYIHYGKIPDNSIINDILSKDLFSRNKLIFKKISKYEFVIYSVGYDMKDDKAMDLKLYDDYSKRPCATDIGVRINHEKNN</sequence>
<protein>
    <submittedName>
        <fullName evidence="1">Uncharacterized protein</fullName>
    </submittedName>
</protein>
<comment type="caution">
    <text evidence="1">The sequence shown here is derived from an EMBL/GenBank/DDBJ whole genome shotgun (WGS) entry which is preliminary data.</text>
</comment>
<gene>
    <name evidence="1" type="ORF">A2Y62_00735</name>
</gene>
<proteinExistence type="predicted"/>
<evidence type="ECO:0000313" key="2">
    <source>
        <dbReference type="Proteomes" id="UP000178943"/>
    </source>
</evidence>